<gene>
    <name evidence="2" type="ORF">CKO31_10965</name>
</gene>
<dbReference type="EMBL" id="NRRV01000023">
    <property type="protein sequence ID" value="MBK1631250.1"/>
    <property type="molecule type" value="Genomic_DNA"/>
</dbReference>
<protein>
    <submittedName>
        <fullName evidence="2">Uncharacterized protein</fullName>
    </submittedName>
</protein>
<organism evidence="2 3">
    <name type="scientific">Thiohalocapsa halophila</name>
    <dbReference type="NCBI Taxonomy" id="69359"/>
    <lineage>
        <taxon>Bacteria</taxon>
        <taxon>Pseudomonadati</taxon>
        <taxon>Pseudomonadota</taxon>
        <taxon>Gammaproteobacteria</taxon>
        <taxon>Chromatiales</taxon>
        <taxon>Chromatiaceae</taxon>
        <taxon>Thiohalocapsa</taxon>
    </lineage>
</organism>
<evidence type="ECO:0000256" key="1">
    <source>
        <dbReference type="SAM" id="MobiDB-lite"/>
    </source>
</evidence>
<feature type="region of interest" description="Disordered" evidence="1">
    <location>
        <begin position="146"/>
        <end position="204"/>
    </location>
</feature>
<dbReference type="RefSeq" id="WP_200237184.1">
    <property type="nucleotide sequence ID" value="NZ_NRRV01000023.1"/>
</dbReference>
<evidence type="ECO:0000313" key="2">
    <source>
        <dbReference type="EMBL" id="MBK1631250.1"/>
    </source>
</evidence>
<dbReference type="Proteomes" id="UP000748752">
    <property type="component" value="Unassembled WGS sequence"/>
</dbReference>
<evidence type="ECO:0000313" key="3">
    <source>
        <dbReference type="Proteomes" id="UP000748752"/>
    </source>
</evidence>
<feature type="compositionally biased region" description="Basic and acidic residues" evidence="1">
    <location>
        <begin position="187"/>
        <end position="197"/>
    </location>
</feature>
<reference evidence="2 3" key="1">
    <citation type="journal article" date="2020" name="Microorganisms">
        <title>Osmotic Adaptation and Compatible Solute Biosynthesis of Phototrophic Bacteria as Revealed from Genome Analyses.</title>
        <authorList>
            <person name="Imhoff J.F."/>
            <person name="Rahn T."/>
            <person name="Kunzel S."/>
            <person name="Keller A."/>
            <person name="Neulinger S.C."/>
        </authorList>
    </citation>
    <scope>NUCLEOTIDE SEQUENCE [LARGE SCALE GENOMIC DNA]</scope>
    <source>
        <strain evidence="2 3">DSM 6210</strain>
    </source>
</reference>
<name>A0ABS1CH51_9GAMM</name>
<accession>A0ABS1CH51</accession>
<feature type="compositionally biased region" description="Low complexity" evidence="1">
    <location>
        <begin position="168"/>
        <end position="185"/>
    </location>
</feature>
<proteinExistence type="predicted"/>
<keyword evidence="3" id="KW-1185">Reference proteome</keyword>
<sequence>MALIAVAAQAETAAPPSVLLAGANVPRAKALALDAALIKGWRVAVSERERVVFETRLETPASAGPPGVVLGKVAPPAQTLLRIRADFTATGDGVRTALRATETWYAGTRQQWSTDVTSPYRDNLLNALRSLREQWAAIAPQGAARAAAASDAGERRAKPRASATPARAEPSAAPSGSIAAPAQAARRVPESLRREHSAPPPEDLPVGVWAYHAEELAVSRGCELDERGAVLLREEDGAEVHRVDCRDGTSMLIRCDRERCRDSG</sequence>
<comment type="caution">
    <text evidence="2">The sequence shown here is derived from an EMBL/GenBank/DDBJ whole genome shotgun (WGS) entry which is preliminary data.</text>
</comment>